<dbReference type="AlphaFoldDB" id="A0A2N1PP00"/>
<proteinExistence type="predicted"/>
<dbReference type="PANTHER" id="PTHR47738:SF2">
    <property type="entry name" value="PTS SYSTEM FRUCTOSE-LIKE EIIA COMPONENT"/>
    <property type="match status" value="1"/>
</dbReference>
<dbReference type="InterPro" id="IPR051541">
    <property type="entry name" value="PTS_SugarTrans_NitroReg"/>
</dbReference>
<dbReference type="PANTHER" id="PTHR47738">
    <property type="entry name" value="PTS SYSTEM FRUCTOSE-LIKE EIIA COMPONENT-RELATED"/>
    <property type="match status" value="1"/>
</dbReference>
<comment type="caution">
    <text evidence="2">The sequence shown here is derived from an EMBL/GenBank/DDBJ whole genome shotgun (WGS) entry which is preliminary data.</text>
</comment>
<dbReference type="Proteomes" id="UP000233256">
    <property type="component" value="Unassembled WGS sequence"/>
</dbReference>
<protein>
    <recommendedName>
        <fullName evidence="1">PTS EIIA type-2 domain-containing protein</fullName>
    </recommendedName>
</protein>
<reference evidence="2 3" key="1">
    <citation type="journal article" date="2017" name="ISME J.">
        <title>Potential for microbial H2 and metal transformations associated with novel bacteria and archaea in deep terrestrial subsurface sediments.</title>
        <authorList>
            <person name="Hernsdorf A.W."/>
            <person name="Amano Y."/>
            <person name="Miyakawa K."/>
            <person name="Ise K."/>
            <person name="Suzuki Y."/>
            <person name="Anantharaman K."/>
            <person name="Probst A."/>
            <person name="Burstein D."/>
            <person name="Thomas B.C."/>
            <person name="Banfield J.F."/>
        </authorList>
    </citation>
    <scope>NUCLEOTIDE SEQUENCE [LARGE SCALE GENOMIC DNA]</scope>
    <source>
        <strain evidence="2">HGW-Wallbacteria-1</strain>
    </source>
</reference>
<dbReference type="Pfam" id="PF00359">
    <property type="entry name" value="PTS_EIIA_2"/>
    <property type="match status" value="1"/>
</dbReference>
<dbReference type="InterPro" id="IPR016152">
    <property type="entry name" value="PTrfase/Anion_transptr"/>
</dbReference>
<feature type="domain" description="PTS EIIA type-2" evidence="1">
    <location>
        <begin position="46"/>
        <end position="192"/>
    </location>
</feature>
<gene>
    <name evidence="2" type="ORF">CVV64_11100</name>
</gene>
<dbReference type="Gene3D" id="3.40.930.10">
    <property type="entry name" value="Mannitol-specific EII, Chain A"/>
    <property type="match status" value="1"/>
</dbReference>
<organism evidence="2 3">
    <name type="scientific">Candidatus Wallbacteria bacterium HGW-Wallbacteria-1</name>
    <dbReference type="NCBI Taxonomy" id="2013854"/>
    <lineage>
        <taxon>Bacteria</taxon>
        <taxon>Candidatus Walliibacteriota</taxon>
    </lineage>
</organism>
<dbReference type="EMBL" id="PGXC01000008">
    <property type="protein sequence ID" value="PKK90058.1"/>
    <property type="molecule type" value="Genomic_DNA"/>
</dbReference>
<dbReference type="PROSITE" id="PS00372">
    <property type="entry name" value="PTS_EIIA_TYPE_2_HIS"/>
    <property type="match status" value="1"/>
</dbReference>
<accession>A0A2N1PP00</accession>
<evidence type="ECO:0000259" key="1">
    <source>
        <dbReference type="PROSITE" id="PS51094"/>
    </source>
</evidence>
<dbReference type="PROSITE" id="PS51094">
    <property type="entry name" value="PTS_EIIA_TYPE_2"/>
    <property type="match status" value="1"/>
</dbReference>
<evidence type="ECO:0000313" key="2">
    <source>
        <dbReference type="EMBL" id="PKK90058.1"/>
    </source>
</evidence>
<sequence>MKGFDPVDLSRYLRKEHIKLNLNIVEARKIEMEEELLNAPDPDDEDYVEPEPPLFDDERIIVDKNLLLEEMVSLISDSPLVKHEKRLLKVIIDREGKTSTGIGSGVAIPHGRTHEVRDFIMGLAICREGVEFDALDHKPVHLIFLMASPPDNDTLYLKILKNLTQLIRDPSFRQRLINCGTVDEAYFVLKSQV</sequence>
<dbReference type="SUPFAM" id="SSF55804">
    <property type="entry name" value="Phoshotransferase/anion transport protein"/>
    <property type="match status" value="1"/>
</dbReference>
<name>A0A2N1PP00_9BACT</name>
<dbReference type="CDD" id="cd00211">
    <property type="entry name" value="PTS_IIA_fru"/>
    <property type="match status" value="1"/>
</dbReference>
<dbReference type="InterPro" id="IPR002178">
    <property type="entry name" value="PTS_EIIA_type-2_dom"/>
</dbReference>
<evidence type="ECO:0000313" key="3">
    <source>
        <dbReference type="Proteomes" id="UP000233256"/>
    </source>
</evidence>